<evidence type="ECO:0000313" key="2">
    <source>
        <dbReference type="EMBL" id="MBG6136918.1"/>
    </source>
</evidence>
<name>A0A8J7GRL0_9ACTN</name>
<comment type="caution">
    <text evidence="2">The sequence shown here is derived from an EMBL/GenBank/DDBJ whole genome shotgun (WGS) entry which is preliminary data.</text>
</comment>
<organism evidence="2 3">
    <name type="scientific">Longispora fulva</name>
    <dbReference type="NCBI Taxonomy" id="619741"/>
    <lineage>
        <taxon>Bacteria</taxon>
        <taxon>Bacillati</taxon>
        <taxon>Actinomycetota</taxon>
        <taxon>Actinomycetes</taxon>
        <taxon>Micromonosporales</taxon>
        <taxon>Micromonosporaceae</taxon>
        <taxon>Longispora</taxon>
    </lineage>
</organism>
<dbReference type="Proteomes" id="UP000622552">
    <property type="component" value="Unassembled WGS sequence"/>
</dbReference>
<feature type="domain" description="Aminoglycoside phosphotransferase" evidence="1">
    <location>
        <begin position="13"/>
        <end position="220"/>
    </location>
</feature>
<dbReference type="InterPro" id="IPR011009">
    <property type="entry name" value="Kinase-like_dom_sf"/>
</dbReference>
<dbReference type="Pfam" id="PF01636">
    <property type="entry name" value="APH"/>
    <property type="match status" value="1"/>
</dbReference>
<proteinExistence type="predicted"/>
<gene>
    <name evidence="2" type="ORF">IW245_003112</name>
</gene>
<sequence>MSQTHDLSVRDGVLTKSYTSWRRGEHRREWTILTRVHAHAPDLVPRPLSADLDADPPLITMSLLPGEPLGAGPLTGRQLDALETALRELWSLPAADLPPRRPASDADVAYCRELLTSVPRPPGGTPALAYDAALAWWDGPDLDQFRTPHPEPVIGHGDPNLPNYLWDGTRIRIVDFEDATRSDVALELAALVEHLSARDTDWDGFSARFDVDAGRLLAARRIWTTFWLHMLVPGGRSAERNPPEVLEAQAGRVLDLLG</sequence>
<dbReference type="Gene3D" id="3.90.1200.10">
    <property type="match status" value="1"/>
</dbReference>
<dbReference type="RefSeq" id="WP_197003833.1">
    <property type="nucleotide sequence ID" value="NZ_BONS01000022.1"/>
</dbReference>
<accession>A0A8J7GRL0</accession>
<dbReference type="AlphaFoldDB" id="A0A8J7GRL0"/>
<keyword evidence="3" id="KW-1185">Reference proteome</keyword>
<dbReference type="SUPFAM" id="SSF56112">
    <property type="entry name" value="Protein kinase-like (PK-like)"/>
    <property type="match status" value="1"/>
</dbReference>
<evidence type="ECO:0000313" key="3">
    <source>
        <dbReference type="Proteomes" id="UP000622552"/>
    </source>
</evidence>
<dbReference type="EMBL" id="JADOUF010000001">
    <property type="protein sequence ID" value="MBG6136918.1"/>
    <property type="molecule type" value="Genomic_DNA"/>
</dbReference>
<evidence type="ECO:0000259" key="1">
    <source>
        <dbReference type="Pfam" id="PF01636"/>
    </source>
</evidence>
<reference evidence="2" key="1">
    <citation type="submission" date="2020-11" db="EMBL/GenBank/DDBJ databases">
        <title>Sequencing the genomes of 1000 actinobacteria strains.</title>
        <authorList>
            <person name="Klenk H.-P."/>
        </authorList>
    </citation>
    <scope>NUCLEOTIDE SEQUENCE</scope>
    <source>
        <strain evidence="2">DSM 45356</strain>
    </source>
</reference>
<dbReference type="InterPro" id="IPR002575">
    <property type="entry name" value="Aminoglycoside_PTrfase"/>
</dbReference>
<protein>
    <submittedName>
        <fullName evidence="2">Aminoglycoside phosphotransferase</fullName>
    </submittedName>
</protein>